<dbReference type="Gene3D" id="3.50.30.30">
    <property type="match status" value="1"/>
</dbReference>
<dbReference type="Pfam" id="PF02225">
    <property type="entry name" value="PA"/>
    <property type="match status" value="1"/>
</dbReference>
<evidence type="ECO:0008006" key="9">
    <source>
        <dbReference type="Google" id="ProtNLM"/>
    </source>
</evidence>
<dbReference type="Gene3D" id="1.20.930.40">
    <property type="entry name" value="Transferrin receptor-like, dimerisation domain"/>
    <property type="match status" value="1"/>
</dbReference>
<keyword evidence="3" id="KW-1133">Transmembrane helix</keyword>
<keyword evidence="3" id="KW-0472">Membrane</keyword>
<dbReference type="PANTHER" id="PTHR10404">
    <property type="entry name" value="N-ACETYLATED-ALPHA-LINKED ACIDIC DIPEPTIDASE"/>
    <property type="match status" value="1"/>
</dbReference>
<name>A0A8H7RYP4_9FUNG</name>
<evidence type="ECO:0000313" key="8">
    <source>
        <dbReference type="Proteomes" id="UP000646827"/>
    </source>
</evidence>
<evidence type="ECO:0000259" key="6">
    <source>
        <dbReference type="Pfam" id="PF04389"/>
    </source>
</evidence>
<evidence type="ECO:0000259" key="5">
    <source>
        <dbReference type="Pfam" id="PF04253"/>
    </source>
</evidence>
<feature type="region of interest" description="Disordered" evidence="2">
    <location>
        <begin position="1"/>
        <end position="28"/>
    </location>
</feature>
<dbReference type="AlphaFoldDB" id="A0A8H7RYP4"/>
<feature type="compositionally biased region" description="Polar residues" evidence="2">
    <location>
        <begin position="7"/>
        <end position="18"/>
    </location>
</feature>
<keyword evidence="8" id="KW-1185">Reference proteome</keyword>
<dbReference type="InterPro" id="IPR007484">
    <property type="entry name" value="Peptidase_M28"/>
</dbReference>
<dbReference type="OrthoDB" id="5841748at2759"/>
<keyword evidence="3" id="KW-0812">Transmembrane</keyword>
<protein>
    <recommendedName>
        <fullName evidence="9">Glutamate carboxypeptidase</fullName>
    </recommendedName>
</protein>
<dbReference type="Pfam" id="PF04389">
    <property type="entry name" value="Peptidase_M28"/>
    <property type="match status" value="1"/>
</dbReference>
<dbReference type="SUPFAM" id="SSF53187">
    <property type="entry name" value="Zn-dependent exopeptidases"/>
    <property type="match status" value="1"/>
</dbReference>
<evidence type="ECO:0000259" key="4">
    <source>
        <dbReference type="Pfam" id="PF02225"/>
    </source>
</evidence>
<sequence>MRKGYSSIPQYDGVNSSSDKTRHQTEQEEDAVMIERFKHWFTQWVRSSDHEESLLQEKSYYPQPIRRSSSSGIFKIFKIGVLLACLVSTGLFFSRFFMTYNLSSNKLPINDIKLLLKGLPSSEYIREYFHHYASVTHLAGSPNDKEQAEWTRDKFIEFGIDDTQIETYYPLLNHPIQRRLAIVEGPQELLYEAKLQETSGVAEDITDENHVPTFHAYSADGNVTGPIVYVNYGRLEDFQTLSNQGLNFTDTIALMRNGHVSRGLKIRAAEMFGCIGGLLYSDPSDDGPIDKETESGIPGQAYPNGPWRSASSVERGTVHYLSIHPGDPLTPGYAATENATRLELEDSDVVPHIPSLPISWSDAKPLLKATENFGLRSEQGAQGGLVGINYFSGPSQAQVNLVNKNEYKVSPIWNVIGRIKGSEEPNRAIIIGNHRDAWGYGAADPSSGSAVMLELVRVFGIMREQGWRPRRTIIIASFDAEEFGTVGSTEWVEDHKDWLSEEAVAYINVDTAVTGPNFDAQASPLLSQLLYDVTNDVIDPRTSKTVYEAWKARHEKETANSLGPDDLAYPMARPLGAGSDYVAFQNHVGISSLNMRFQGDYGVSHSNYDSIYWMEHFGDPTFEYHRTMVRIWGLIVMRLSTDWLLPMHPLDYANEITRYASHISNLQGCLALPDLSSAVSALQDRSIRLEKKLRKYQSKIDKGKHNKKLRKHVSQSNEHLTQMERAFIDPQGLPNRSWYKHLVYAPAMWNGYQVQVFPAIAEAMESKNPAKIREMEEHAAVVVKNALTILNGQYDDFVEEEDDFDLD</sequence>
<dbReference type="PANTHER" id="PTHR10404:SF46">
    <property type="entry name" value="VACUOLAR PROTEIN SORTING-ASSOCIATED PROTEIN 70"/>
    <property type="match status" value="1"/>
</dbReference>
<dbReference type="CDD" id="cd02121">
    <property type="entry name" value="PA_GCPII_like"/>
    <property type="match status" value="1"/>
</dbReference>
<comment type="similarity">
    <text evidence="1">Belongs to the peptidase M28 family. M28B subfamily.</text>
</comment>
<evidence type="ECO:0000256" key="2">
    <source>
        <dbReference type="SAM" id="MobiDB-lite"/>
    </source>
</evidence>
<comment type="caution">
    <text evidence="7">The sequence shown here is derived from an EMBL/GenBank/DDBJ whole genome shotgun (WGS) entry which is preliminary data.</text>
</comment>
<feature type="domain" description="Peptidase M28" evidence="6">
    <location>
        <begin position="414"/>
        <end position="611"/>
    </location>
</feature>
<dbReference type="InterPro" id="IPR046450">
    <property type="entry name" value="PA_dom_sf"/>
</dbReference>
<dbReference type="GO" id="GO:0004180">
    <property type="term" value="F:carboxypeptidase activity"/>
    <property type="evidence" value="ECO:0007669"/>
    <property type="project" value="TreeGrafter"/>
</dbReference>
<feature type="region of interest" description="Disordered" evidence="2">
    <location>
        <begin position="283"/>
        <end position="305"/>
    </location>
</feature>
<feature type="transmembrane region" description="Helical" evidence="3">
    <location>
        <begin position="76"/>
        <end position="98"/>
    </location>
</feature>
<dbReference type="InterPro" id="IPR039373">
    <property type="entry name" value="Peptidase_M28B"/>
</dbReference>
<dbReference type="SUPFAM" id="SSF47672">
    <property type="entry name" value="Transferrin receptor-like dimerisation domain"/>
    <property type="match status" value="1"/>
</dbReference>
<proteinExistence type="inferred from homology"/>
<dbReference type="CDD" id="cd08022">
    <property type="entry name" value="M28_PSMA_like"/>
    <property type="match status" value="1"/>
</dbReference>
<evidence type="ECO:0000256" key="3">
    <source>
        <dbReference type="SAM" id="Phobius"/>
    </source>
</evidence>
<feature type="domain" description="PA" evidence="4">
    <location>
        <begin position="223"/>
        <end position="292"/>
    </location>
</feature>
<dbReference type="EMBL" id="JAEPRB010000172">
    <property type="protein sequence ID" value="KAG2219596.1"/>
    <property type="molecule type" value="Genomic_DNA"/>
</dbReference>
<dbReference type="Gene3D" id="3.40.630.10">
    <property type="entry name" value="Zn peptidases"/>
    <property type="match status" value="1"/>
</dbReference>
<dbReference type="Proteomes" id="UP000646827">
    <property type="component" value="Unassembled WGS sequence"/>
</dbReference>
<dbReference type="SUPFAM" id="SSF52025">
    <property type="entry name" value="PA domain"/>
    <property type="match status" value="1"/>
</dbReference>
<accession>A0A8H7RYP4</accession>
<dbReference type="InterPro" id="IPR007365">
    <property type="entry name" value="TFR-like_dimer_dom"/>
</dbReference>
<organism evidence="7 8">
    <name type="scientific">Circinella minor</name>
    <dbReference type="NCBI Taxonomy" id="1195481"/>
    <lineage>
        <taxon>Eukaryota</taxon>
        <taxon>Fungi</taxon>
        <taxon>Fungi incertae sedis</taxon>
        <taxon>Mucoromycota</taxon>
        <taxon>Mucoromycotina</taxon>
        <taxon>Mucoromycetes</taxon>
        <taxon>Mucorales</taxon>
        <taxon>Lichtheimiaceae</taxon>
        <taxon>Circinella</taxon>
    </lineage>
</organism>
<evidence type="ECO:0000256" key="1">
    <source>
        <dbReference type="ARBA" id="ARBA00005634"/>
    </source>
</evidence>
<dbReference type="Pfam" id="PF04253">
    <property type="entry name" value="TFR_dimer"/>
    <property type="match status" value="1"/>
</dbReference>
<dbReference type="InterPro" id="IPR003137">
    <property type="entry name" value="PA_domain"/>
</dbReference>
<evidence type="ECO:0000313" key="7">
    <source>
        <dbReference type="EMBL" id="KAG2219596.1"/>
    </source>
</evidence>
<dbReference type="FunFam" id="3.40.630.10:FF:000101">
    <property type="entry name" value="N-acetylated alpha-linked acidic dipeptidase like 1"/>
    <property type="match status" value="1"/>
</dbReference>
<gene>
    <name evidence="7" type="ORF">INT45_004847</name>
</gene>
<feature type="domain" description="Transferrin receptor-like dimerisation" evidence="5">
    <location>
        <begin position="672"/>
        <end position="790"/>
    </location>
</feature>
<reference evidence="7 8" key="1">
    <citation type="submission" date="2020-12" db="EMBL/GenBank/DDBJ databases">
        <title>Metabolic potential, ecology and presence of endohyphal bacteria is reflected in genomic diversity of Mucoromycotina.</title>
        <authorList>
            <person name="Muszewska A."/>
            <person name="Okrasinska A."/>
            <person name="Steczkiewicz K."/>
            <person name="Drgas O."/>
            <person name="Orlowska M."/>
            <person name="Perlinska-Lenart U."/>
            <person name="Aleksandrzak-Piekarczyk T."/>
            <person name="Szatraj K."/>
            <person name="Zielenkiewicz U."/>
            <person name="Pilsyk S."/>
            <person name="Malc E."/>
            <person name="Mieczkowski P."/>
            <person name="Kruszewska J.S."/>
            <person name="Biernat P."/>
            <person name="Pawlowska J."/>
        </authorList>
    </citation>
    <scope>NUCLEOTIDE SEQUENCE [LARGE SCALE GENOMIC DNA]</scope>
    <source>
        <strain evidence="7 8">CBS 142.35</strain>
    </source>
</reference>
<dbReference type="InterPro" id="IPR036757">
    <property type="entry name" value="TFR-like_dimer_dom_sf"/>
</dbReference>